<dbReference type="CDD" id="cd00041">
    <property type="entry name" value="CUB"/>
    <property type="match status" value="4"/>
</dbReference>
<dbReference type="InterPro" id="IPR053207">
    <property type="entry name" value="Non-NMDA_GluR_Accessory"/>
</dbReference>
<dbReference type="SUPFAM" id="SSF49854">
    <property type="entry name" value="Spermadhesin, CUB domain"/>
    <property type="match status" value="5"/>
</dbReference>
<accession>A0ABQ9FFQ6</accession>
<proteinExistence type="predicted"/>
<feature type="domain" description="CUB" evidence="4">
    <location>
        <begin position="458"/>
        <end position="578"/>
    </location>
</feature>
<comment type="caution">
    <text evidence="5">The sequence shown here is derived from an EMBL/GenBank/DDBJ whole genome shotgun (WGS) entry which is preliminary data.</text>
</comment>
<organism evidence="5 6">
    <name type="scientific">Tegillarca granosa</name>
    <name type="common">Malaysian cockle</name>
    <name type="synonym">Anadara granosa</name>
    <dbReference type="NCBI Taxonomy" id="220873"/>
    <lineage>
        <taxon>Eukaryota</taxon>
        <taxon>Metazoa</taxon>
        <taxon>Spiralia</taxon>
        <taxon>Lophotrochozoa</taxon>
        <taxon>Mollusca</taxon>
        <taxon>Bivalvia</taxon>
        <taxon>Autobranchia</taxon>
        <taxon>Pteriomorphia</taxon>
        <taxon>Arcoida</taxon>
        <taxon>Arcoidea</taxon>
        <taxon>Arcidae</taxon>
        <taxon>Tegillarca</taxon>
    </lineage>
</organism>
<dbReference type="EMBL" id="JARBDR010000337">
    <property type="protein sequence ID" value="KAJ8314503.1"/>
    <property type="molecule type" value="Genomic_DNA"/>
</dbReference>
<feature type="signal peptide" evidence="3">
    <location>
        <begin position="1"/>
        <end position="24"/>
    </location>
</feature>
<gene>
    <name evidence="5" type="ORF">KUTeg_006653</name>
</gene>
<dbReference type="Pfam" id="PF00431">
    <property type="entry name" value="CUB"/>
    <property type="match status" value="4"/>
</dbReference>
<evidence type="ECO:0000313" key="5">
    <source>
        <dbReference type="EMBL" id="KAJ8314503.1"/>
    </source>
</evidence>
<dbReference type="PANTHER" id="PTHR47537">
    <property type="entry name" value="CUBILIN"/>
    <property type="match status" value="1"/>
</dbReference>
<evidence type="ECO:0000256" key="3">
    <source>
        <dbReference type="SAM" id="SignalP"/>
    </source>
</evidence>
<feature type="domain" description="CUB" evidence="4">
    <location>
        <begin position="167"/>
        <end position="300"/>
    </location>
</feature>
<evidence type="ECO:0000256" key="2">
    <source>
        <dbReference type="PROSITE-ProRule" id="PRU00059"/>
    </source>
</evidence>
<evidence type="ECO:0000313" key="6">
    <source>
        <dbReference type="Proteomes" id="UP001217089"/>
    </source>
</evidence>
<name>A0ABQ9FFQ6_TEGGR</name>
<dbReference type="PROSITE" id="PS01180">
    <property type="entry name" value="CUB"/>
    <property type="match status" value="5"/>
</dbReference>
<evidence type="ECO:0000256" key="1">
    <source>
        <dbReference type="ARBA" id="ARBA00023157"/>
    </source>
</evidence>
<feature type="domain" description="CUB" evidence="4">
    <location>
        <begin position="27"/>
        <end position="155"/>
    </location>
</feature>
<feature type="chain" id="PRO_5046654418" description="CUB domain-containing protein" evidence="3">
    <location>
        <begin position="25"/>
        <end position="772"/>
    </location>
</feature>
<reference evidence="5 6" key="1">
    <citation type="submission" date="2022-12" db="EMBL/GenBank/DDBJ databases">
        <title>Chromosome-level genome of Tegillarca granosa.</title>
        <authorList>
            <person name="Kim J."/>
        </authorList>
    </citation>
    <scope>NUCLEOTIDE SEQUENCE [LARGE SCALE GENOMIC DNA]</scope>
    <source>
        <strain evidence="5">Teg-2019</strain>
        <tissue evidence="5">Adductor muscle</tissue>
    </source>
</reference>
<keyword evidence="1" id="KW-1015">Disulfide bond</keyword>
<dbReference type="InterPro" id="IPR000859">
    <property type="entry name" value="CUB_dom"/>
</dbReference>
<evidence type="ECO:0000259" key="4">
    <source>
        <dbReference type="PROSITE" id="PS01180"/>
    </source>
</evidence>
<dbReference type="InterPro" id="IPR035914">
    <property type="entry name" value="Sperma_CUB_dom_sf"/>
</dbReference>
<dbReference type="Proteomes" id="UP001217089">
    <property type="component" value="Unassembled WGS sequence"/>
</dbReference>
<protein>
    <recommendedName>
        <fullName evidence="4">CUB domain-containing protein</fullName>
    </recommendedName>
</protein>
<feature type="domain" description="CUB" evidence="4">
    <location>
        <begin position="321"/>
        <end position="443"/>
    </location>
</feature>
<keyword evidence="3" id="KW-0732">Signal</keyword>
<feature type="domain" description="CUB" evidence="4">
    <location>
        <begin position="589"/>
        <end position="707"/>
    </location>
</feature>
<dbReference type="PANTHER" id="PTHR47537:SF6">
    <property type="entry name" value="CUB DOMAIN-CONTAINING PROTEIN"/>
    <property type="match status" value="1"/>
</dbReference>
<keyword evidence="6" id="KW-1185">Reference proteome</keyword>
<comment type="caution">
    <text evidence="2">Lacks conserved residue(s) required for the propagation of feature annotation.</text>
</comment>
<dbReference type="Gene3D" id="2.60.120.290">
    <property type="entry name" value="Spermadhesin, CUB domain"/>
    <property type="match status" value="5"/>
</dbReference>
<sequence>MPGLTRQACWLALLMCLTFGSVYAQDCDIVYDSSLPGTPNQGTFESPGWPQNYPTSRQCTYKFIGNENQRVQIKITKFNLQGVSPQCKFDYLDIYVQINNRSVSIMQSTLLGRFCGDGIEQLPKLIRSTGNIIALYFFSDSQKSDQGFYGTYEFIDAWTKIPGPSNCNYKIEGFRRKTGYIVSPTYPAIYPDKLNCTYRLVGIPQERIKLTFVDFSLFHGEDYCPFDFLEVYDGSSEGSPLIKKFCGIYKNNTVIYSSKKDLYIKFNTASGRIDFETDSLYDNVDFTSDRRGFNITYEFSDSLVFIDNNKPNMQHVPGTLCDVRITSRGESNGTIDSPYYPATVPAGITCNYYIDGLSNPDSLEKVEVTFVDFEIPGDKPNCDRGYLAVNLRGTKTLAGIADEKFCGTLLPPTLTSEEPRMILTLDTNGLLWGRGFSIFYQFVKDFGIPGQQVERGKCKFLYDSAKHMKGGFNSPLHHSGGIDCTYIFRPKHGSEEKLLISFLSFSMGPYKHDPECSNSDYLQIYEEVHTRKQDYIPIKRYCSRTFPGPIFGHRGMKFTYHANRNSRNSSFQALYEFIPKHDRKLKTYCDEMIYSDGTGGLITSPGYPEKYKSYSVCNWTIKASKRTNQILVQFYLFHTEGKLDATGMGCQNAVMRLYRSNNFAPEELCGSLTNQAYLSTNDTFRLEFLTSSAALGAKGFKITWTEINGDKVTEPCYGFRCTKSNYCISAKLRCNKLPNCGKSDDSDEKCGINHVRSNLAIVIMLSCLIYLL</sequence>
<dbReference type="CDD" id="cd00112">
    <property type="entry name" value="LDLa"/>
    <property type="match status" value="1"/>
</dbReference>
<dbReference type="SMART" id="SM00042">
    <property type="entry name" value="CUB"/>
    <property type="match status" value="5"/>
</dbReference>
<dbReference type="InterPro" id="IPR002172">
    <property type="entry name" value="LDrepeatLR_classA_rpt"/>
</dbReference>